<keyword evidence="4" id="KW-1003">Cell membrane</keyword>
<comment type="function">
    <text evidence="9">May be a proton symporter involved in the uptake of osmolytes such as proline and glycine betaine.</text>
</comment>
<dbReference type="SUPFAM" id="SSF103473">
    <property type="entry name" value="MFS general substrate transporter"/>
    <property type="match status" value="1"/>
</dbReference>
<dbReference type="Pfam" id="PF07690">
    <property type="entry name" value="MFS_1"/>
    <property type="match status" value="1"/>
</dbReference>
<keyword evidence="5 11" id="KW-0812">Transmembrane</keyword>
<comment type="caution">
    <text evidence="13">The sequence shown here is derived from an EMBL/GenBank/DDBJ whole genome shotgun (WGS) entry which is preliminary data.</text>
</comment>
<evidence type="ECO:0000256" key="9">
    <source>
        <dbReference type="ARBA" id="ARBA00037295"/>
    </source>
</evidence>
<dbReference type="InterPro" id="IPR020846">
    <property type="entry name" value="MFS_dom"/>
</dbReference>
<dbReference type="CDD" id="cd17369">
    <property type="entry name" value="MFS_ShiA_like"/>
    <property type="match status" value="1"/>
</dbReference>
<protein>
    <recommendedName>
        <fullName evidence="10">Putative proline/betaine transporter</fullName>
    </recommendedName>
</protein>
<evidence type="ECO:0000313" key="14">
    <source>
        <dbReference type="Proteomes" id="UP000238312"/>
    </source>
</evidence>
<keyword evidence="6" id="KW-0769">Symport</keyword>
<evidence type="ECO:0000256" key="11">
    <source>
        <dbReference type="SAM" id="Phobius"/>
    </source>
</evidence>
<feature type="transmembrane region" description="Helical" evidence="11">
    <location>
        <begin position="188"/>
        <end position="207"/>
    </location>
</feature>
<feature type="transmembrane region" description="Helical" evidence="11">
    <location>
        <begin position="397"/>
        <end position="420"/>
    </location>
</feature>
<accession>A0A2T0NBP2</accession>
<evidence type="ECO:0000256" key="6">
    <source>
        <dbReference type="ARBA" id="ARBA00022847"/>
    </source>
</evidence>
<evidence type="ECO:0000256" key="10">
    <source>
        <dbReference type="ARBA" id="ARBA00039918"/>
    </source>
</evidence>
<feature type="transmembrane region" description="Helical" evidence="11">
    <location>
        <begin position="279"/>
        <end position="299"/>
    </location>
</feature>
<evidence type="ECO:0000256" key="3">
    <source>
        <dbReference type="ARBA" id="ARBA00022448"/>
    </source>
</evidence>
<dbReference type="PANTHER" id="PTHR43045:SF2">
    <property type="entry name" value="INNER MEMBRANE METABOLITE TRANSPORT PROTEIN YHJE"/>
    <property type="match status" value="1"/>
</dbReference>
<evidence type="ECO:0000313" key="13">
    <source>
        <dbReference type="EMBL" id="PRX70373.1"/>
    </source>
</evidence>
<dbReference type="PANTHER" id="PTHR43045">
    <property type="entry name" value="SHIKIMATE TRANSPORTER"/>
    <property type="match status" value="1"/>
</dbReference>
<dbReference type="InterPro" id="IPR036259">
    <property type="entry name" value="MFS_trans_sf"/>
</dbReference>
<evidence type="ECO:0000259" key="12">
    <source>
        <dbReference type="PROSITE" id="PS50850"/>
    </source>
</evidence>
<keyword evidence="3" id="KW-0813">Transport</keyword>
<feature type="transmembrane region" description="Helical" evidence="11">
    <location>
        <begin position="88"/>
        <end position="112"/>
    </location>
</feature>
<dbReference type="GO" id="GO:0015293">
    <property type="term" value="F:symporter activity"/>
    <property type="evidence" value="ECO:0007669"/>
    <property type="project" value="UniProtKB-KW"/>
</dbReference>
<feature type="transmembrane region" description="Helical" evidence="11">
    <location>
        <begin position="242"/>
        <end position="267"/>
    </location>
</feature>
<sequence length="429" mass="45110">MTTSPQTSAPSRSRIATASLIGTAIEFYDFYIYGTAAALVLNTAFFPEMDQVAGNLAAFSTFAVAFISRPLGSAVFGHWGDRIGRKSMLVVSLLVMGLSTVVIGLLPGYASIGVLAPVLLVLLRFTQGIGLGGEWGGAALLATEHAPPGKRGLYAMFPQLGPSAGFIVANGLFLVLGETLSEGQFDSWGWRLPFVASLLLVIVGLYVRLKISETPVFQQAMDERRIAKVPFAGLMRHQRRRVLLGAGAMTIAYTLFYTATTYCLAYGTDTLQIPRTTMLALTMVGVVFMAAGTVVSAVVSDRVGRRRTLITGTIAAVVWGLVMFPLMETRSVLLVGLALAGALALMGLVFGPMGAYLPELFRTEFRYSGASTAYSLGGVLGGAVPPLVATAMQASGLGALAVGGYVAAMALLSLLCLLALPETGDSTLR</sequence>
<dbReference type="InterPro" id="IPR011701">
    <property type="entry name" value="MFS"/>
</dbReference>
<feature type="transmembrane region" description="Helical" evidence="11">
    <location>
        <begin position="20"/>
        <end position="46"/>
    </location>
</feature>
<dbReference type="EMBL" id="PVNG01000001">
    <property type="protein sequence ID" value="PRX70373.1"/>
    <property type="molecule type" value="Genomic_DNA"/>
</dbReference>
<dbReference type="PROSITE" id="PS00216">
    <property type="entry name" value="SUGAR_TRANSPORT_1"/>
    <property type="match status" value="1"/>
</dbReference>
<evidence type="ECO:0000256" key="8">
    <source>
        <dbReference type="ARBA" id="ARBA00023136"/>
    </source>
</evidence>
<dbReference type="PROSITE" id="PS50850">
    <property type="entry name" value="MFS"/>
    <property type="match status" value="1"/>
</dbReference>
<evidence type="ECO:0000256" key="7">
    <source>
        <dbReference type="ARBA" id="ARBA00022989"/>
    </source>
</evidence>
<evidence type="ECO:0000256" key="1">
    <source>
        <dbReference type="ARBA" id="ARBA00004651"/>
    </source>
</evidence>
<dbReference type="OrthoDB" id="3768022at2"/>
<dbReference type="GO" id="GO:0005886">
    <property type="term" value="C:plasma membrane"/>
    <property type="evidence" value="ECO:0007669"/>
    <property type="project" value="UniProtKB-SubCell"/>
</dbReference>
<comment type="subcellular location">
    <subcellularLocation>
        <location evidence="1">Cell membrane</location>
        <topology evidence="1">Multi-pass membrane protein</topology>
    </subcellularLocation>
</comment>
<evidence type="ECO:0000256" key="4">
    <source>
        <dbReference type="ARBA" id="ARBA00022475"/>
    </source>
</evidence>
<dbReference type="InterPro" id="IPR005829">
    <property type="entry name" value="Sugar_transporter_CS"/>
</dbReference>
<dbReference type="AlphaFoldDB" id="A0A2T0NBP2"/>
<organism evidence="13 14">
    <name type="scientific">Nonomuraea fuscirosea</name>
    <dbReference type="NCBI Taxonomy" id="1291556"/>
    <lineage>
        <taxon>Bacteria</taxon>
        <taxon>Bacillati</taxon>
        <taxon>Actinomycetota</taxon>
        <taxon>Actinomycetes</taxon>
        <taxon>Streptosporangiales</taxon>
        <taxon>Streptosporangiaceae</taxon>
        <taxon>Nonomuraea</taxon>
    </lineage>
</organism>
<dbReference type="Proteomes" id="UP000238312">
    <property type="component" value="Unassembled WGS sequence"/>
</dbReference>
<evidence type="ECO:0000256" key="2">
    <source>
        <dbReference type="ARBA" id="ARBA00008240"/>
    </source>
</evidence>
<gene>
    <name evidence="13" type="ORF">B0I32_101461</name>
</gene>
<feature type="domain" description="Major facilitator superfamily (MFS) profile" evidence="12">
    <location>
        <begin position="15"/>
        <end position="425"/>
    </location>
</feature>
<dbReference type="Gene3D" id="1.20.1250.20">
    <property type="entry name" value="MFS general substrate transporter like domains"/>
    <property type="match status" value="2"/>
</dbReference>
<reference evidence="13 14" key="1">
    <citation type="submission" date="2018-03" db="EMBL/GenBank/DDBJ databases">
        <title>Genomic Encyclopedia of Type Strains, Phase III (KMG-III): the genomes of soil and plant-associated and newly described type strains.</title>
        <authorList>
            <person name="Whitman W."/>
        </authorList>
    </citation>
    <scope>NUCLEOTIDE SEQUENCE [LARGE SCALE GENOMIC DNA]</scope>
    <source>
        <strain evidence="13 14">CGMCC 4.7104</strain>
    </source>
</reference>
<keyword evidence="14" id="KW-1185">Reference proteome</keyword>
<keyword evidence="8 11" id="KW-0472">Membrane</keyword>
<keyword evidence="7 11" id="KW-1133">Transmembrane helix</keyword>
<name>A0A2T0NBP2_9ACTN</name>
<feature type="transmembrane region" description="Helical" evidence="11">
    <location>
        <begin position="118"/>
        <end position="141"/>
    </location>
</feature>
<feature type="transmembrane region" description="Helical" evidence="11">
    <location>
        <begin position="333"/>
        <end position="357"/>
    </location>
</feature>
<feature type="transmembrane region" description="Helical" evidence="11">
    <location>
        <begin position="369"/>
        <end position="391"/>
    </location>
</feature>
<proteinExistence type="inferred from homology"/>
<dbReference type="FunFam" id="1.20.1250.20:FF:000001">
    <property type="entry name" value="Dicarboxylate MFS transporter"/>
    <property type="match status" value="1"/>
</dbReference>
<feature type="transmembrane region" description="Helical" evidence="11">
    <location>
        <begin position="52"/>
        <end position="76"/>
    </location>
</feature>
<feature type="transmembrane region" description="Helical" evidence="11">
    <location>
        <begin position="153"/>
        <end position="176"/>
    </location>
</feature>
<comment type="similarity">
    <text evidence="2">Belongs to the major facilitator superfamily. Metabolite:H+ Symporter (MHS) family (TC 2.A.1.6) family.</text>
</comment>
<evidence type="ECO:0000256" key="5">
    <source>
        <dbReference type="ARBA" id="ARBA00022692"/>
    </source>
</evidence>
<dbReference type="RefSeq" id="WP_106234458.1">
    <property type="nucleotide sequence ID" value="NZ_PVNG01000001.1"/>
</dbReference>
<feature type="transmembrane region" description="Helical" evidence="11">
    <location>
        <begin position="308"/>
        <end position="327"/>
    </location>
</feature>